<dbReference type="EMBL" id="AP023416">
    <property type="protein sequence ID" value="BCK79543.1"/>
    <property type="molecule type" value="Genomic_DNA"/>
</dbReference>
<dbReference type="GO" id="GO:0003723">
    <property type="term" value="F:RNA binding"/>
    <property type="evidence" value="ECO:0007669"/>
    <property type="project" value="UniProtKB-KW"/>
</dbReference>
<evidence type="ECO:0008006" key="4">
    <source>
        <dbReference type="Google" id="ProtNLM"/>
    </source>
</evidence>
<sequence>MKIVTITTEYIKLQDLLKLADAVATGGEAKIRVQEGAVAVNGQVCTQRGKKIRPGDTVVYEKNEYGVQYEDQ</sequence>
<keyword evidence="1" id="KW-0694">RNA-binding</keyword>
<dbReference type="CDD" id="cd00165">
    <property type="entry name" value="S4"/>
    <property type="match status" value="1"/>
</dbReference>
<protein>
    <recommendedName>
        <fullName evidence="4">RNA-binding S4 domain-containing protein</fullName>
    </recommendedName>
</protein>
<geneLocation type="plasmid" evidence="2 3">
    <name>pMM35_01</name>
</geneLocation>
<reference evidence="2" key="1">
    <citation type="submission" date="2020-09" db="EMBL/GenBank/DDBJ databases">
        <title>New species isolated from human feces.</title>
        <authorList>
            <person name="Kitahara M."/>
            <person name="Shigeno Y."/>
            <person name="Shime M."/>
            <person name="Matsumoto Y."/>
            <person name="Nakamura S."/>
            <person name="Motooka D."/>
            <person name="Fukuoka S."/>
            <person name="Nishikawa H."/>
            <person name="Benno Y."/>
        </authorList>
    </citation>
    <scope>NUCLEOTIDE SEQUENCE</scope>
    <source>
        <strain evidence="2">MM35</strain>
        <plasmid evidence="2">pMM35_01</plasmid>
    </source>
</reference>
<proteinExistence type="predicted"/>
<evidence type="ECO:0000256" key="1">
    <source>
        <dbReference type="PROSITE-ProRule" id="PRU00182"/>
    </source>
</evidence>
<accession>A0A810Q476</accession>
<dbReference type="Proteomes" id="UP000681343">
    <property type="component" value="Plasmid pMM35_01"/>
</dbReference>
<dbReference type="Pfam" id="PF13275">
    <property type="entry name" value="S4_2"/>
    <property type="match status" value="1"/>
</dbReference>
<dbReference type="AlphaFoldDB" id="A0A810Q476"/>
<dbReference type="SUPFAM" id="SSF55174">
    <property type="entry name" value="Alpha-L RNA-binding motif"/>
    <property type="match status" value="1"/>
</dbReference>
<dbReference type="RefSeq" id="WP_212821208.1">
    <property type="nucleotide sequence ID" value="NZ_AP023416.1"/>
</dbReference>
<keyword evidence="2" id="KW-0614">Plasmid</keyword>
<dbReference type="KEGG" id="vfa:MM35RIKEN_17350"/>
<evidence type="ECO:0000313" key="3">
    <source>
        <dbReference type="Proteomes" id="UP000681343"/>
    </source>
</evidence>
<evidence type="ECO:0000313" key="2">
    <source>
        <dbReference type="EMBL" id="BCK79543.1"/>
    </source>
</evidence>
<dbReference type="InterPro" id="IPR036986">
    <property type="entry name" value="S4_RNA-bd_sf"/>
</dbReference>
<dbReference type="Gene3D" id="3.10.290.10">
    <property type="entry name" value="RNA-binding S4 domain"/>
    <property type="match status" value="1"/>
</dbReference>
<keyword evidence="3" id="KW-1185">Reference proteome</keyword>
<organism evidence="2 3">
    <name type="scientific">Vescimonas fastidiosa</name>
    <dbReference type="NCBI Taxonomy" id="2714353"/>
    <lineage>
        <taxon>Bacteria</taxon>
        <taxon>Bacillati</taxon>
        <taxon>Bacillota</taxon>
        <taxon>Clostridia</taxon>
        <taxon>Eubacteriales</taxon>
        <taxon>Oscillospiraceae</taxon>
        <taxon>Vescimonas</taxon>
    </lineage>
</organism>
<dbReference type="PROSITE" id="PS50889">
    <property type="entry name" value="S4"/>
    <property type="match status" value="1"/>
</dbReference>
<name>A0A810Q476_9FIRM</name>
<gene>
    <name evidence="2" type="ORF">MM35RIKEN_17350</name>
</gene>